<keyword evidence="9" id="KW-1185">Reference proteome</keyword>
<feature type="transmembrane region" description="Helical" evidence="6">
    <location>
        <begin position="30"/>
        <end position="53"/>
    </location>
</feature>
<dbReference type="InterPro" id="IPR051791">
    <property type="entry name" value="Pra-immunoreactive"/>
</dbReference>
<organism evidence="8 9">
    <name type="scientific">Streptomyces xiamenensis</name>
    <dbReference type="NCBI Taxonomy" id="408015"/>
    <lineage>
        <taxon>Bacteria</taxon>
        <taxon>Bacillati</taxon>
        <taxon>Actinomycetota</taxon>
        <taxon>Actinomycetes</taxon>
        <taxon>Kitasatosporales</taxon>
        <taxon>Streptomycetaceae</taxon>
        <taxon>Streptomyces</taxon>
    </lineage>
</organism>
<dbReference type="EMBL" id="CP009922">
    <property type="protein sequence ID" value="AKG45275.1"/>
    <property type="molecule type" value="Genomic_DNA"/>
</dbReference>
<accession>A0A0F7FYW1</accession>
<keyword evidence="3 6" id="KW-0812">Transmembrane</keyword>
<protein>
    <submittedName>
        <fullName evidence="8">RDD domain-containing protein</fullName>
    </submittedName>
</protein>
<dbReference type="PATRIC" id="fig|408015.6.peg.3943"/>
<evidence type="ECO:0000256" key="1">
    <source>
        <dbReference type="ARBA" id="ARBA00004651"/>
    </source>
</evidence>
<name>A0A0F7FYW1_9ACTN</name>
<evidence type="ECO:0000256" key="4">
    <source>
        <dbReference type="ARBA" id="ARBA00022989"/>
    </source>
</evidence>
<dbReference type="GO" id="GO:0005886">
    <property type="term" value="C:plasma membrane"/>
    <property type="evidence" value="ECO:0007669"/>
    <property type="project" value="UniProtKB-SubCell"/>
</dbReference>
<proteinExistence type="predicted"/>
<evidence type="ECO:0000313" key="8">
    <source>
        <dbReference type="EMBL" id="AKG45275.1"/>
    </source>
</evidence>
<keyword evidence="4 6" id="KW-1133">Transmembrane helix</keyword>
<dbReference type="KEGG" id="sxi:SXIM_38910"/>
<dbReference type="HOGENOM" id="CLU_079635_2_0_11"/>
<dbReference type="RefSeq" id="WP_078635765.1">
    <property type="nucleotide sequence ID" value="NZ_CBDRAA010000041.1"/>
</dbReference>
<gene>
    <name evidence="8" type="ORF">SXIM_38910</name>
</gene>
<feature type="transmembrane region" description="Helical" evidence="6">
    <location>
        <begin position="65"/>
        <end position="85"/>
    </location>
</feature>
<dbReference type="PANTHER" id="PTHR36115">
    <property type="entry name" value="PROLINE-RICH ANTIGEN HOMOLOG-RELATED"/>
    <property type="match status" value="1"/>
</dbReference>
<keyword evidence="5 6" id="KW-0472">Membrane</keyword>
<dbReference type="Pfam" id="PF06271">
    <property type="entry name" value="RDD"/>
    <property type="match status" value="1"/>
</dbReference>
<sequence>MPGSAGGPGPYGEADPLAGMPPLPSRGRRLVARIIDALIIGIPMSLLLWAITGDRNYDTASSSNYLQQAAIIIVYFVYEGAMLSARGQTLGKMAMRIRVAMLENGAVPHGSPGWFRAAVYSLPELLPCFGFIFWLVNVLNCTWDKPYRQCLHDKAARTVVVSTA</sequence>
<reference evidence="8" key="1">
    <citation type="submission" date="2019-08" db="EMBL/GenBank/DDBJ databases">
        <title>Complete genome sequence of a mangrove-derived Streptomyces xiamenensis.</title>
        <authorList>
            <person name="Xu J."/>
        </authorList>
    </citation>
    <scope>NUCLEOTIDE SEQUENCE</scope>
    <source>
        <strain evidence="8">318</strain>
    </source>
</reference>
<evidence type="ECO:0000256" key="6">
    <source>
        <dbReference type="SAM" id="Phobius"/>
    </source>
</evidence>
<feature type="domain" description="RDD" evidence="7">
    <location>
        <begin position="24"/>
        <end position="156"/>
    </location>
</feature>
<dbReference type="Proteomes" id="UP000034034">
    <property type="component" value="Chromosome"/>
</dbReference>
<comment type="subcellular location">
    <subcellularLocation>
        <location evidence="1">Cell membrane</location>
        <topology evidence="1">Multi-pass membrane protein</topology>
    </subcellularLocation>
</comment>
<dbReference type="AlphaFoldDB" id="A0A0F7FYW1"/>
<dbReference type="PANTHER" id="PTHR36115:SF4">
    <property type="entry name" value="MEMBRANE PROTEIN"/>
    <property type="match status" value="1"/>
</dbReference>
<evidence type="ECO:0000256" key="2">
    <source>
        <dbReference type="ARBA" id="ARBA00022475"/>
    </source>
</evidence>
<evidence type="ECO:0000256" key="5">
    <source>
        <dbReference type="ARBA" id="ARBA00023136"/>
    </source>
</evidence>
<evidence type="ECO:0000256" key="3">
    <source>
        <dbReference type="ARBA" id="ARBA00022692"/>
    </source>
</evidence>
<evidence type="ECO:0000313" key="9">
    <source>
        <dbReference type="Proteomes" id="UP000034034"/>
    </source>
</evidence>
<evidence type="ECO:0000259" key="7">
    <source>
        <dbReference type="Pfam" id="PF06271"/>
    </source>
</evidence>
<keyword evidence="2" id="KW-1003">Cell membrane</keyword>
<dbReference type="STRING" id="408015.SXIM_38910"/>
<dbReference type="InterPro" id="IPR010432">
    <property type="entry name" value="RDD"/>
</dbReference>